<evidence type="ECO:0000313" key="2">
    <source>
        <dbReference type="EMBL" id="MBB4024842.1"/>
    </source>
</evidence>
<dbReference type="GeneID" id="93101060"/>
<proteinExistence type="predicted"/>
<evidence type="ECO:0000256" key="1">
    <source>
        <dbReference type="SAM" id="SignalP"/>
    </source>
</evidence>
<accession>A0A7W6MXB2</accession>
<sequence>MRKFTLLLFFVVLWSFSYAQMGEEQYFVDIHGDLRYESRDRFQASLSTNIFGDKVYKDNRGNEVKYSKAMWEKVPGKDRPYFEDFLFSELIHKYRDRRNVKEVYEIDIFGDARYRNNQGQSMTLRRNIMGELEYFSNEFRATLGKDIFENIIYKDNRGNKVTYSKEFLGKIRRGRHRGDGNVEEFLLLGLAKDVGKKKNYTEEYTVDIFGNIEYKNSEGRRVSIKKDLFDDFEYKDNQGVSLSIRKDIFDHVQVNDGRGNKVDAGRDIFGDLQVKDNKGNKWSVERDIFGDLKFRHNYKECATLKKNIFDEREYSDNKGNKVKYSKEAWDKMIKTYGNDEKVFSMLLKKFFVEYR</sequence>
<feature type="signal peptide" evidence="1">
    <location>
        <begin position="1"/>
        <end position="19"/>
    </location>
</feature>
<dbReference type="AlphaFoldDB" id="A0A7W6MXB2"/>
<organism evidence="2 3">
    <name type="scientific">Butyricimonas faecihominis</name>
    <dbReference type="NCBI Taxonomy" id="1472416"/>
    <lineage>
        <taxon>Bacteria</taxon>
        <taxon>Pseudomonadati</taxon>
        <taxon>Bacteroidota</taxon>
        <taxon>Bacteroidia</taxon>
        <taxon>Bacteroidales</taxon>
        <taxon>Odoribacteraceae</taxon>
        <taxon>Butyricimonas</taxon>
    </lineage>
</organism>
<keyword evidence="3" id="KW-1185">Reference proteome</keyword>
<dbReference type="RefSeq" id="WP_151411439.1">
    <property type="nucleotide sequence ID" value="NZ_AP028155.1"/>
</dbReference>
<name>A0A7W6MXB2_9BACT</name>
<protein>
    <recommendedName>
        <fullName evidence="4">Porin</fullName>
    </recommendedName>
</protein>
<gene>
    <name evidence="2" type="ORF">GGR14_000603</name>
</gene>
<reference evidence="2 3" key="1">
    <citation type="submission" date="2020-08" db="EMBL/GenBank/DDBJ databases">
        <title>Genomic Encyclopedia of Type Strains, Phase IV (KMG-IV): sequencing the most valuable type-strain genomes for metagenomic binning, comparative biology and taxonomic classification.</title>
        <authorList>
            <person name="Goeker M."/>
        </authorList>
    </citation>
    <scope>NUCLEOTIDE SEQUENCE [LARGE SCALE GENOMIC DNA]</scope>
    <source>
        <strain evidence="2 3">DSM 105721</strain>
    </source>
</reference>
<dbReference type="Proteomes" id="UP000546007">
    <property type="component" value="Unassembled WGS sequence"/>
</dbReference>
<dbReference type="EMBL" id="JACIES010000001">
    <property type="protein sequence ID" value="MBB4024842.1"/>
    <property type="molecule type" value="Genomic_DNA"/>
</dbReference>
<evidence type="ECO:0008006" key="4">
    <source>
        <dbReference type="Google" id="ProtNLM"/>
    </source>
</evidence>
<comment type="caution">
    <text evidence="2">The sequence shown here is derived from an EMBL/GenBank/DDBJ whole genome shotgun (WGS) entry which is preliminary data.</text>
</comment>
<keyword evidence="1" id="KW-0732">Signal</keyword>
<evidence type="ECO:0000313" key="3">
    <source>
        <dbReference type="Proteomes" id="UP000546007"/>
    </source>
</evidence>
<feature type="chain" id="PRO_5031278102" description="Porin" evidence="1">
    <location>
        <begin position="20"/>
        <end position="355"/>
    </location>
</feature>
<dbReference type="OrthoDB" id="996847at2"/>